<comment type="subcellular location">
    <subcellularLocation>
        <location evidence="1">Membrane</location>
        <topology evidence="1">Single-pass type I membrane protein</topology>
    </subcellularLocation>
</comment>
<dbReference type="PANTHER" id="PTHR48061">
    <property type="entry name" value="LEUCINE-RICH REPEAT RECEPTOR PROTEIN KINASE EMS1-LIKE-RELATED"/>
    <property type="match status" value="1"/>
</dbReference>
<keyword evidence="2" id="KW-0812">Transmembrane</keyword>
<keyword evidence="6" id="KW-0325">Glycoprotein</keyword>
<evidence type="ECO:0000256" key="2">
    <source>
        <dbReference type="ARBA" id="ARBA00022692"/>
    </source>
</evidence>
<proteinExistence type="predicted"/>
<dbReference type="InterPro" id="IPR046956">
    <property type="entry name" value="RLP23-like"/>
</dbReference>
<evidence type="ECO:0000256" key="1">
    <source>
        <dbReference type="ARBA" id="ARBA00004479"/>
    </source>
</evidence>
<organism evidence="8 9">
    <name type="scientific">Nepenthes gracilis</name>
    <name type="common">Slender pitcher plant</name>
    <dbReference type="NCBI Taxonomy" id="150966"/>
    <lineage>
        <taxon>Eukaryota</taxon>
        <taxon>Viridiplantae</taxon>
        <taxon>Streptophyta</taxon>
        <taxon>Embryophyta</taxon>
        <taxon>Tracheophyta</taxon>
        <taxon>Spermatophyta</taxon>
        <taxon>Magnoliopsida</taxon>
        <taxon>eudicotyledons</taxon>
        <taxon>Gunneridae</taxon>
        <taxon>Pentapetalae</taxon>
        <taxon>Caryophyllales</taxon>
        <taxon>Nepenthaceae</taxon>
        <taxon>Nepenthes</taxon>
    </lineage>
</organism>
<feature type="chain" id="PRO_5042195962" description="Leucine-rich repeat-containing N-terminal plant-type domain-containing protein" evidence="7">
    <location>
        <begin position="16"/>
        <end position="143"/>
    </location>
</feature>
<dbReference type="GO" id="GO:0016020">
    <property type="term" value="C:membrane"/>
    <property type="evidence" value="ECO:0007669"/>
    <property type="project" value="UniProtKB-SubCell"/>
</dbReference>
<reference evidence="8" key="1">
    <citation type="submission" date="2023-05" db="EMBL/GenBank/DDBJ databases">
        <title>Nepenthes gracilis genome sequencing.</title>
        <authorList>
            <person name="Fukushima K."/>
        </authorList>
    </citation>
    <scope>NUCLEOTIDE SEQUENCE</scope>
    <source>
        <strain evidence="8">SING2019-196</strain>
    </source>
</reference>
<dbReference type="SUPFAM" id="SSF52058">
    <property type="entry name" value="L domain-like"/>
    <property type="match status" value="1"/>
</dbReference>
<accession>A0AAD3SQ69</accession>
<dbReference type="Gene3D" id="3.80.10.10">
    <property type="entry name" value="Ribonuclease Inhibitor"/>
    <property type="match status" value="1"/>
</dbReference>
<dbReference type="PANTHER" id="PTHR48061:SF46">
    <property type="entry name" value="LEUCINE-RICH REPEAT-CONTAINING N-TERMINAL PLANT-TYPE DOMAIN-CONTAINING PROTEIN"/>
    <property type="match status" value="1"/>
</dbReference>
<gene>
    <name evidence="8" type="ORF">Nepgr_016372</name>
</gene>
<evidence type="ECO:0000256" key="3">
    <source>
        <dbReference type="ARBA" id="ARBA00022729"/>
    </source>
</evidence>
<evidence type="ECO:0000313" key="9">
    <source>
        <dbReference type="Proteomes" id="UP001279734"/>
    </source>
</evidence>
<evidence type="ECO:0008006" key="10">
    <source>
        <dbReference type="Google" id="ProtNLM"/>
    </source>
</evidence>
<dbReference type="AlphaFoldDB" id="A0AAD3SQ69"/>
<dbReference type="EMBL" id="BSYO01000014">
    <property type="protein sequence ID" value="GMH14531.1"/>
    <property type="molecule type" value="Genomic_DNA"/>
</dbReference>
<keyword evidence="5" id="KW-0472">Membrane</keyword>
<protein>
    <recommendedName>
        <fullName evidence="10">Leucine-rich repeat-containing N-terminal plant-type domain-containing protein</fullName>
    </recommendedName>
</protein>
<name>A0AAD3SQ69_NEPGR</name>
<keyword evidence="3 7" id="KW-0732">Signal</keyword>
<comment type="caution">
    <text evidence="8">The sequence shown here is derived from an EMBL/GenBank/DDBJ whole genome shotgun (WGS) entry which is preliminary data.</text>
</comment>
<dbReference type="InterPro" id="IPR032675">
    <property type="entry name" value="LRR_dom_sf"/>
</dbReference>
<keyword evidence="9" id="KW-1185">Reference proteome</keyword>
<sequence length="143" mass="15737">MVCLLGFSLCLLCRSLHSPLTTSSPYPNSSAHLCNEDERFAMLEFENSLAIDHSSPTSQSCASSGQVPYAKTVSWKVAGSNCCQWDGVTYNPLTGRIIGLDLSCGKLWGTIPMNSALFTLRHLRSLNLAFNDFFPSYISLEFD</sequence>
<evidence type="ECO:0000256" key="6">
    <source>
        <dbReference type="ARBA" id="ARBA00023180"/>
    </source>
</evidence>
<evidence type="ECO:0000256" key="7">
    <source>
        <dbReference type="SAM" id="SignalP"/>
    </source>
</evidence>
<evidence type="ECO:0000256" key="4">
    <source>
        <dbReference type="ARBA" id="ARBA00022989"/>
    </source>
</evidence>
<dbReference type="Proteomes" id="UP001279734">
    <property type="component" value="Unassembled WGS sequence"/>
</dbReference>
<evidence type="ECO:0000313" key="8">
    <source>
        <dbReference type="EMBL" id="GMH14531.1"/>
    </source>
</evidence>
<keyword evidence="4" id="KW-1133">Transmembrane helix</keyword>
<evidence type="ECO:0000256" key="5">
    <source>
        <dbReference type="ARBA" id="ARBA00023136"/>
    </source>
</evidence>
<feature type="signal peptide" evidence="7">
    <location>
        <begin position="1"/>
        <end position="15"/>
    </location>
</feature>